<evidence type="ECO:0000256" key="2">
    <source>
        <dbReference type="ARBA" id="ARBA00022741"/>
    </source>
</evidence>
<dbReference type="EMBL" id="SOKU01000102">
    <property type="protein sequence ID" value="TES86374.1"/>
    <property type="molecule type" value="Genomic_DNA"/>
</dbReference>
<evidence type="ECO:0000256" key="5">
    <source>
        <dbReference type="ARBA" id="ARBA00023146"/>
    </source>
</evidence>
<dbReference type="InterPro" id="IPR033911">
    <property type="entry name" value="MetRS_core"/>
</dbReference>
<dbReference type="PANTHER" id="PTHR43326">
    <property type="entry name" value="METHIONYL-TRNA SYNTHETASE"/>
    <property type="match status" value="1"/>
</dbReference>
<dbReference type="GO" id="GO:0005524">
    <property type="term" value="F:ATP binding"/>
    <property type="evidence" value="ECO:0007669"/>
    <property type="project" value="UniProtKB-KW"/>
</dbReference>
<keyword evidence="3" id="KW-0067">ATP-binding</keyword>
<dbReference type="Pfam" id="PF09334">
    <property type="entry name" value="tRNA-synt_1g"/>
    <property type="match status" value="1"/>
</dbReference>
<proteinExistence type="predicted"/>
<sequence>MDKRFYITTPIYYVNDVPHIGHTYTTVAADALARYKRLRGYEVLFLTGTDEHGEKILEAATKKGIPPIELANRVVRRFQSLWKTLHISNDDFLRTTEERHIKVVKEVFLKLYRQDDIYKGTYEGWYCTPCETFWLESQLE</sequence>
<dbReference type="Gene3D" id="2.170.220.10">
    <property type="match status" value="1"/>
</dbReference>
<comment type="caution">
    <text evidence="7">The sequence shown here is derived from an EMBL/GenBank/DDBJ whole genome shotgun (WGS) entry which is preliminary data.</text>
</comment>
<evidence type="ECO:0000259" key="6">
    <source>
        <dbReference type="Pfam" id="PF09334"/>
    </source>
</evidence>
<dbReference type="GO" id="GO:0004825">
    <property type="term" value="F:methionine-tRNA ligase activity"/>
    <property type="evidence" value="ECO:0007669"/>
    <property type="project" value="InterPro"/>
</dbReference>
<feature type="domain" description="Methionyl/Leucyl tRNA synthetase" evidence="6">
    <location>
        <begin position="5"/>
        <end position="138"/>
    </location>
</feature>
<dbReference type="GO" id="GO:0006431">
    <property type="term" value="P:methionyl-tRNA aminoacylation"/>
    <property type="evidence" value="ECO:0007669"/>
    <property type="project" value="InterPro"/>
</dbReference>
<dbReference type="PANTHER" id="PTHR43326:SF1">
    <property type="entry name" value="METHIONINE--TRNA LIGASE, MITOCHONDRIAL"/>
    <property type="match status" value="1"/>
</dbReference>
<keyword evidence="1" id="KW-0436">Ligase</keyword>
<dbReference type="AlphaFoldDB" id="A0A523QKY8"/>
<evidence type="ECO:0000256" key="3">
    <source>
        <dbReference type="ARBA" id="ARBA00022840"/>
    </source>
</evidence>
<organism evidence="7 8">
    <name type="scientific">Aerophobetes bacterium</name>
    <dbReference type="NCBI Taxonomy" id="2030807"/>
    <lineage>
        <taxon>Bacteria</taxon>
        <taxon>Candidatus Aerophobota</taxon>
    </lineage>
</organism>
<dbReference type="Gene3D" id="3.40.50.620">
    <property type="entry name" value="HUPs"/>
    <property type="match status" value="1"/>
</dbReference>
<dbReference type="InterPro" id="IPR023457">
    <property type="entry name" value="Met-tRNA_synth_2"/>
</dbReference>
<keyword evidence="4" id="KW-0648">Protein biosynthesis</keyword>
<reference evidence="7 8" key="1">
    <citation type="submission" date="2019-03" db="EMBL/GenBank/DDBJ databases">
        <title>Metabolic potential of uncultured bacteria and archaea associated with petroleum seepage in deep-sea sediments.</title>
        <authorList>
            <person name="Dong X."/>
            <person name="Hubert C."/>
        </authorList>
    </citation>
    <scope>NUCLEOTIDE SEQUENCE [LARGE SCALE GENOMIC DNA]</scope>
    <source>
        <strain evidence="7">E44_bin92</strain>
    </source>
</reference>
<feature type="non-terminal residue" evidence="7">
    <location>
        <position position="140"/>
    </location>
</feature>
<protein>
    <recommendedName>
        <fullName evidence="6">Methionyl/Leucyl tRNA synthetase domain-containing protein</fullName>
    </recommendedName>
</protein>
<keyword evidence="5" id="KW-0030">Aminoacyl-tRNA synthetase</keyword>
<name>A0A523QKY8_UNCAE</name>
<dbReference type="InterPro" id="IPR015413">
    <property type="entry name" value="Methionyl/Leucyl_tRNA_Synth"/>
</dbReference>
<keyword evidence="2" id="KW-0547">Nucleotide-binding</keyword>
<evidence type="ECO:0000313" key="7">
    <source>
        <dbReference type="EMBL" id="TES86374.1"/>
    </source>
</evidence>
<accession>A0A523QKY8</accession>
<evidence type="ECO:0000256" key="4">
    <source>
        <dbReference type="ARBA" id="ARBA00022917"/>
    </source>
</evidence>
<dbReference type="Proteomes" id="UP000320781">
    <property type="component" value="Unassembled WGS sequence"/>
</dbReference>
<gene>
    <name evidence="7" type="ORF">E3J95_02150</name>
</gene>
<evidence type="ECO:0000313" key="8">
    <source>
        <dbReference type="Proteomes" id="UP000320781"/>
    </source>
</evidence>
<evidence type="ECO:0000256" key="1">
    <source>
        <dbReference type="ARBA" id="ARBA00022598"/>
    </source>
</evidence>
<dbReference type="PRINTS" id="PR01041">
    <property type="entry name" value="TRNASYNTHMET"/>
</dbReference>
<dbReference type="InterPro" id="IPR014729">
    <property type="entry name" value="Rossmann-like_a/b/a_fold"/>
</dbReference>
<dbReference type="SUPFAM" id="SSF52374">
    <property type="entry name" value="Nucleotidylyl transferase"/>
    <property type="match status" value="1"/>
</dbReference>